<evidence type="ECO:0000313" key="1">
    <source>
        <dbReference type="EMBL" id="ETX06187.1"/>
    </source>
</evidence>
<protein>
    <submittedName>
        <fullName evidence="1">Uncharacterized protein</fullName>
    </submittedName>
</protein>
<evidence type="ECO:0000313" key="2">
    <source>
        <dbReference type="Proteomes" id="UP000019140"/>
    </source>
</evidence>
<proteinExistence type="predicted"/>
<dbReference type="HOGENOM" id="CLU_183820_0_0_7"/>
<gene>
    <name evidence="1" type="ORF">ETSY2_18645</name>
</gene>
<dbReference type="AlphaFoldDB" id="W4M983"/>
<name>W4M983_9BACT</name>
<accession>W4M983</accession>
<sequence length="116" mass="13059">MVAFGSRFFWIIVTGPWYIDAMKETTPNALTEADILDHVISPHQPGMPPEFARAILDLRFDQTALKRMNDLAEKNRAGILSASEHAEMEKYMRVGQFLNLLQAKARVSLSEPSSPL</sequence>
<organism evidence="1 2">
    <name type="scientific">Candidatus Entotheonella gemina</name>
    <dbReference type="NCBI Taxonomy" id="1429439"/>
    <lineage>
        <taxon>Bacteria</taxon>
        <taxon>Pseudomonadati</taxon>
        <taxon>Nitrospinota/Tectimicrobiota group</taxon>
        <taxon>Candidatus Tectimicrobiota</taxon>
        <taxon>Candidatus Entotheonellia</taxon>
        <taxon>Candidatus Entotheonellales</taxon>
        <taxon>Candidatus Entotheonellaceae</taxon>
        <taxon>Candidatus Entotheonella</taxon>
    </lineage>
</organism>
<keyword evidence="2" id="KW-1185">Reference proteome</keyword>
<dbReference type="EMBL" id="AZHX01000765">
    <property type="protein sequence ID" value="ETX06187.1"/>
    <property type="molecule type" value="Genomic_DNA"/>
</dbReference>
<comment type="caution">
    <text evidence="1">The sequence shown here is derived from an EMBL/GenBank/DDBJ whole genome shotgun (WGS) entry which is preliminary data.</text>
</comment>
<reference evidence="1 2" key="1">
    <citation type="journal article" date="2014" name="Nature">
        <title>An environmental bacterial taxon with a large and distinct metabolic repertoire.</title>
        <authorList>
            <person name="Wilson M.C."/>
            <person name="Mori T."/>
            <person name="Ruckert C."/>
            <person name="Uria A.R."/>
            <person name="Helf M.J."/>
            <person name="Takada K."/>
            <person name="Gernert C."/>
            <person name="Steffens U.A."/>
            <person name="Heycke N."/>
            <person name="Schmitt S."/>
            <person name="Rinke C."/>
            <person name="Helfrich E.J."/>
            <person name="Brachmann A.O."/>
            <person name="Gurgui C."/>
            <person name="Wakimoto T."/>
            <person name="Kracht M."/>
            <person name="Crusemann M."/>
            <person name="Hentschel U."/>
            <person name="Abe I."/>
            <person name="Matsunaga S."/>
            <person name="Kalinowski J."/>
            <person name="Takeyama H."/>
            <person name="Piel J."/>
        </authorList>
    </citation>
    <scope>NUCLEOTIDE SEQUENCE [LARGE SCALE GENOMIC DNA]</scope>
    <source>
        <strain evidence="2">TSY2</strain>
    </source>
</reference>
<dbReference type="Proteomes" id="UP000019140">
    <property type="component" value="Unassembled WGS sequence"/>
</dbReference>